<dbReference type="Pfam" id="PF01171">
    <property type="entry name" value="ATP_bind_3"/>
    <property type="match status" value="1"/>
</dbReference>
<dbReference type="PANTHER" id="PTHR43033:SF1">
    <property type="entry name" value="TRNA(ILE)-LYSIDINE SYNTHASE-RELATED"/>
    <property type="match status" value="1"/>
</dbReference>
<evidence type="ECO:0000313" key="9">
    <source>
        <dbReference type="Proteomes" id="UP001058364"/>
    </source>
</evidence>
<comment type="function">
    <text evidence="6">Ligates lysine onto the cytidine present at position 34 of the AUA codon-specific tRNA(Ile) that contains the anticodon CAU, in an ATP-dependent manner. Cytidine is converted to lysidine, thus changing the amino acid specificity of the tRNA from methionine to isoleucine.</text>
</comment>
<dbReference type="EC" id="6.3.4.19" evidence="6"/>
<dbReference type="InterPro" id="IPR011063">
    <property type="entry name" value="TilS/TtcA_N"/>
</dbReference>
<keyword evidence="4 6" id="KW-0067">ATP-binding</keyword>
<keyword evidence="9" id="KW-1185">Reference proteome</keyword>
<comment type="catalytic activity">
    <reaction evidence="5 6">
        <text>cytidine(34) in tRNA(Ile2) + L-lysine + ATP = lysidine(34) in tRNA(Ile2) + AMP + diphosphate + H(+)</text>
        <dbReference type="Rhea" id="RHEA:43744"/>
        <dbReference type="Rhea" id="RHEA-COMP:10625"/>
        <dbReference type="Rhea" id="RHEA-COMP:10670"/>
        <dbReference type="ChEBI" id="CHEBI:15378"/>
        <dbReference type="ChEBI" id="CHEBI:30616"/>
        <dbReference type="ChEBI" id="CHEBI:32551"/>
        <dbReference type="ChEBI" id="CHEBI:33019"/>
        <dbReference type="ChEBI" id="CHEBI:82748"/>
        <dbReference type="ChEBI" id="CHEBI:83665"/>
        <dbReference type="ChEBI" id="CHEBI:456215"/>
        <dbReference type="EC" id="6.3.4.19"/>
    </reaction>
</comment>
<dbReference type="GO" id="GO:0032267">
    <property type="term" value="F:tRNA(Ile)-lysidine synthase activity"/>
    <property type="evidence" value="ECO:0007669"/>
    <property type="project" value="UniProtKB-EC"/>
</dbReference>
<evidence type="ECO:0000256" key="1">
    <source>
        <dbReference type="ARBA" id="ARBA00022598"/>
    </source>
</evidence>
<dbReference type="HAMAP" id="MF_01161">
    <property type="entry name" value="tRNA_Ile_lys_synt"/>
    <property type="match status" value="1"/>
</dbReference>
<accession>A0ABY5TYG9</accession>
<dbReference type="EMBL" id="CP103423">
    <property type="protein sequence ID" value="UWD34268.1"/>
    <property type="molecule type" value="Genomic_DNA"/>
</dbReference>
<protein>
    <recommendedName>
        <fullName evidence="6">tRNA(Ile)-lysidine synthase</fullName>
        <ecNumber evidence="6">6.3.4.19</ecNumber>
    </recommendedName>
    <alternativeName>
        <fullName evidence="6">tRNA(Ile)-2-lysyl-cytidine synthase</fullName>
    </alternativeName>
    <alternativeName>
        <fullName evidence="6">tRNA(Ile)-lysidine synthetase</fullName>
    </alternativeName>
</protein>
<keyword evidence="3 6" id="KW-0547">Nucleotide-binding</keyword>
<comment type="subcellular location">
    <subcellularLocation>
        <location evidence="6">Cytoplasm</location>
    </subcellularLocation>
</comment>
<evidence type="ECO:0000313" key="8">
    <source>
        <dbReference type="EMBL" id="UWD34268.1"/>
    </source>
</evidence>
<evidence type="ECO:0000259" key="7">
    <source>
        <dbReference type="Pfam" id="PF01171"/>
    </source>
</evidence>
<dbReference type="PANTHER" id="PTHR43033">
    <property type="entry name" value="TRNA(ILE)-LYSIDINE SYNTHASE-RELATED"/>
    <property type="match status" value="1"/>
</dbReference>
<dbReference type="InterPro" id="IPR012795">
    <property type="entry name" value="tRNA_Ile_lys_synt_N"/>
</dbReference>
<sequence>MQKIKKLKLLLAVSGGPDSMFMLNKYRKHNIIVAHVNYNKREDSWKDENIVSEFCKKNNIPFFNLSIQKYEDKINNFQSYAREIRYNFFKKIYTENHCDFLYIAHNKDDFFENVILQKQQNKIVNYWGIKKETTLYNMKVFRPFIFKLWKKQIEKLNFKNGVNFAIDYTNNLSIYERNKVRLKYKNNKIQKAFIFYFYRFKNLFFIFKNKKTSNFLYKWEKKDFNINYLKHKNEKFILNVIYNLINQKFLDINLSKQKLLSIKTFLFSKNRTSSFKLKDDVFLIKKQNKLIFN</sequence>
<comment type="domain">
    <text evidence="6">The N-terminal region contains the highly conserved SGGXDS motif, predicted to be a P-loop motif involved in ATP binding.</text>
</comment>
<evidence type="ECO:0000256" key="4">
    <source>
        <dbReference type="ARBA" id="ARBA00022840"/>
    </source>
</evidence>
<dbReference type="SUPFAM" id="SSF52402">
    <property type="entry name" value="Adenine nucleotide alpha hydrolases-like"/>
    <property type="match status" value="1"/>
</dbReference>
<dbReference type="InterPro" id="IPR012094">
    <property type="entry name" value="tRNA_Ile_lys_synt"/>
</dbReference>
<reference evidence="8" key="1">
    <citation type="submission" date="2022-08" db="EMBL/GenBank/DDBJ databases">
        <title>Complete genome sequence of Mycoplasma molare type strain H 542.</title>
        <authorList>
            <person name="Spergser J."/>
        </authorList>
    </citation>
    <scope>NUCLEOTIDE SEQUENCE</scope>
    <source>
        <strain evidence="8">H 542</strain>
    </source>
</reference>
<evidence type="ECO:0000256" key="2">
    <source>
        <dbReference type="ARBA" id="ARBA00022694"/>
    </source>
</evidence>
<feature type="binding site" evidence="6">
    <location>
        <begin position="14"/>
        <end position="19"/>
    </location>
    <ligand>
        <name>ATP</name>
        <dbReference type="ChEBI" id="CHEBI:30616"/>
    </ligand>
</feature>
<organism evidence="8 9">
    <name type="scientific">Mesomycoplasma molare</name>
    <dbReference type="NCBI Taxonomy" id="171288"/>
    <lineage>
        <taxon>Bacteria</taxon>
        <taxon>Bacillati</taxon>
        <taxon>Mycoplasmatota</taxon>
        <taxon>Mycoplasmoidales</taxon>
        <taxon>Metamycoplasmataceae</taxon>
        <taxon>Mesomycoplasma</taxon>
    </lineage>
</organism>
<evidence type="ECO:0000256" key="3">
    <source>
        <dbReference type="ARBA" id="ARBA00022741"/>
    </source>
</evidence>
<evidence type="ECO:0000256" key="6">
    <source>
        <dbReference type="HAMAP-Rule" id="MF_01161"/>
    </source>
</evidence>
<dbReference type="CDD" id="cd01992">
    <property type="entry name" value="TilS_N"/>
    <property type="match status" value="1"/>
</dbReference>
<feature type="domain" description="tRNA(Ile)-lysidine/2-thiocytidine synthase N-terminal" evidence="7">
    <location>
        <begin position="8"/>
        <end position="181"/>
    </location>
</feature>
<dbReference type="Proteomes" id="UP001058364">
    <property type="component" value="Chromosome"/>
</dbReference>
<name>A0ABY5TYG9_9BACT</name>
<dbReference type="NCBIfam" id="TIGR02432">
    <property type="entry name" value="lysidine_TilS_N"/>
    <property type="match status" value="1"/>
</dbReference>
<dbReference type="InterPro" id="IPR014729">
    <property type="entry name" value="Rossmann-like_a/b/a_fold"/>
</dbReference>
<dbReference type="RefSeq" id="WP_036450191.1">
    <property type="nucleotide sequence ID" value="NZ_CP103423.1"/>
</dbReference>
<proteinExistence type="inferred from homology"/>
<gene>
    <name evidence="6 8" type="primary">tilS</name>
    <name evidence="8" type="ORF">NX772_00335</name>
</gene>
<comment type="similarity">
    <text evidence="6">Belongs to the tRNA(Ile)-lysidine synthase family.</text>
</comment>
<keyword evidence="2 6" id="KW-0819">tRNA processing</keyword>
<evidence type="ECO:0000256" key="5">
    <source>
        <dbReference type="ARBA" id="ARBA00048539"/>
    </source>
</evidence>
<dbReference type="Gene3D" id="3.40.50.620">
    <property type="entry name" value="HUPs"/>
    <property type="match status" value="1"/>
</dbReference>
<keyword evidence="1 6" id="KW-0436">Ligase</keyword>
<keyword evidence="6" id="KW-0963">Cytoplasm</keyword>